<evidence type="ECO:0000313" key="1">
    <source>
        <dbReference type="EMBL" id="MBO8428565.1"/>
    </source>
</evidence>
<dbReference type="EMBL" id="JADINB010000032">
    <property type="protein sequence ID" value="MBO8428565.1"/>
    <property type="molecule type" value="Genomic_DNA"/>
</dbReference>
<sequence length="65" mass="7358">MKSIQYTGLNYREVKEFAGEKILAPYFCMGFSMLSLYTKDGFVTVNEGDCIIQDDDGEFSVKVSQ</sequence>
<reference evidence="1" key="1">
    <citation type="submission" date="2020-10" db="EMBL/GenBank/DDBJ databases">
        <authorList>
            <person name="Gilroy R."/>
        </authorList>
    </citation>
    <scope>NUCLEOTIDE SEQUENCE</scope>
    <source>
        <strain evidence="1">15467</strain>
    </source>
</reference>
<evidence type="ECO:0000313" key="2">
    <source>
        <dbReference type="Proteomes" id="UP000823635"/>
    </source>
</evidence>
<accession>A0A9D9DL08</accession>
<protein>
    <submittedName>
        <fullName evidence="1">Uncharacterized protein</fullName>
    </submittedName>
</protein>
<dbReference type="Proteomes" id="UP000823635">
    <property type="component" value="Unassembled WGS sequence"/>
</dbReference>
<proteinExistence type="predicted"/>
<organism evidence="1 2">
    <name type="scientific">Candidatus Egerieousia excrementavium</name>
    <dbReference type="NCBI Taxonomy" id="2840778"/>
    <lineage>
        <taxon>Bacteria</taxon>
        <taxon>Pseudomonadati</taxon>
        <taxon>Bacteroidota</taxon>
        <taxon>Bacteroidia</taxon>
        <taxon>Bacteroidales</taxon>
        <taxon>Candidatus Egerieousia</taxon>
    </lineage>
</organism>
<comment type="caution">
    <text evidence="1">The sequence shown here is derived from an EMBL/GenBank/DDBJ whole genome shotgun (WGS) entry which is preliminary data.</text>
</comment>
<name>A0A9D9DL08_9BACT</name>
<gene>
    <name evidence="1" type="ORF">IAC68_01340</name>
</gene>
<dbReference type="AlphaFoldDB" id="A0A9D9DL08"/>
<reference evidence="1" key="2">
    <citation type="journal article" date="2021" name="PeerJ">
        <title>Extensive microbial diversity within the chicken gut microbiome revealed by metagenomics and culture.</title>
        <authorList>
            <person name="Gilroy R."/>
            <person name="Ravi A."/>
            <person name="Getino M."/>
            <person name="Pursley I."/>
            <person name="Horton D.L."/>
            <person name="Alikhan N.F."/>
            <person name="Baker D."/>
            <person name="Gharbi K."/>
            <person name="Hall N."/>
            <person name="Watson M."/>
            <person name="Adriaenssens E.M."/>
            <person name="Foster-Nyarko E."/>
            <person name="Jarju S."/>
            <person name="Secka A."/>
            <person name="Antonio M."/>
            <person name="Oren A."/>
            <person name="Chaudhuri R.R."/>
            <person name="La Ragione R."/>
            <person name="Hildebrand F."/>
            <person name="Pallen M.J."/>
        </authorList>
    </citation>
    <scope>NUCLEOTIDE SEQUENCE</scope>
    <source>
        <strain evidence="1">15467</strain>
    </source>
</reference>